<sequence>MVLTPPRLTFCPHSRGLYRPNPRRADVTPALWRNNSRKRKGECSVATPPRGRSLCVWRLAASVSRSPEETPAASAAAPGPDQRQLGGFMEVKLMDDNKTFR</sequence>
<accession>A0A437DCG5</accession>
<feature type="compositionally biased region" description="Low complexity" evidence="1">
    <location>
        <begin position="69"/>
        <end position="80"/>
    </location>
</feature>
<reference evidence="2 3" key="2">
    <citation type="submission" date="2019-01" db="EMBL/GenBank/DDBJ databases">
        <title>A chromosome length genome reference of the Java medaka (oryzias javanicus).</title>
        <authorList>
            <person name="Herpin A."/>
            <person name="Takehana Y."/>
            <person name="Naruse K."/>
            <person name="Ansai S."/>
            <person name="Kawaguchi M."/>
        </authorList>
    </citation>
    <scope>NUCLEOTIDE SEQUENCE [LARGE SCALE GENOMIC DNA]</scope>
    <source>
        <strain evidence="2">RS831</strain>
        <tissue evidence="2">Whole body</tissue>
    </source>
</reference>
<evidence type="ECO:0000313" key="3">
    <source>
        <dbReference type="Proteomes" id="UP000283210"/>
    </source>
</evidence>
<gene>
    <name evidence="2" type="ORF">OJAV_G00039280</name>
</gene>
<dbReference type="AlphaFoldDB" id="A0A437DCG5"/>
<dbReference type="Proteomes" id="UP000283210">
    <property type="component" value="Chromosome 5"/>
</dbReference>
<name>A0A437DCG5_ORYJA</name>
<feature type="region of interest" description="Disordered" evidence="1">
    <location>
        <begin position="65"/>
        <end position="88"/>
    </location>
</feature>
<organism evidence="2 3">
    <name type="scientific">Oryzias javanicus</name>
    <name type="common">Javanese ricefish</name>
    <name type="synonym">Aplocheilus javanicus</name>
    <dbReference type="NCBI Taxonomy" id="123683"/>
    <lineage>
        <taxon>Eukaryota</taxon>
        <taxon>Metazoa</taxon>
        <taxon>Chordata</taxon>
        <taxon>Craniata</taxon>
        <taxon>Vertebrata</taxon>
        <taxon>Euteleostomi</taxon>
        <taxon>Actinopterygii</taxon>
        <taxon>Neopterygii</taxon>
        <taxon>Teleostei</taxon>
        <taxon>Neoteleostei</taxon>
        <taxon>Acanthomorphata</taxon>
        <taxon>Ovalentaria</taxon>
        <taxon>Atherinomorphae</taxon>
        <taxon>Beloniformes</taxon>
        <taxon>Adrianichthyidae</taxon>
        <taxon>Oryziinae</taxon>
        <taxon>Oryzias</taxon>
    </lineage>
</organism>
<dbReference type="EMBL" id="CM012441">
    <property type="protein sequence ID" value="RVE72621.1"/>
    <property type="molecule type" value="Genomic_DNA"/>
</dbReference>
<protein>
    <submittedName>
        <fullName evidence="2">Uncharacterized protein</fullName>
    </submittedName>
</protein>
<reference evidence="2 3" key="1">
    <citation type="submission" date="2018-11" db="EMBL/GenBank/DDBJ databases">
        <authorList>
            <person name="Lopez-Roques C."/>
            <person name="Donnadieu C."/>
            <person name="Bouchez O."/>
            <person name="Klopp C."/>
            <person name="Cabau C."/>
            <person name="Zahm M."/>
        </authorList>
    </citation>
    <scope>NUCLEOTIDE SEQUENCE [LARGE SCALE GENOMIC DNA]</scope>
    <source>
        <strain evidence="2">RS831</strain>
        <tissue evidence="2">Whole body</tissue>
    </source>
</reference>
<evidence type="ECO:0000313" key="2">
    <source>
        <dbReference type="EMBL" id="RVE72621.1"/>
    </source>
</evidence>
<evidence type="ECO:0000256" key="1">
    <source>
        <dbReference type="SAM" id="MobiDB-lite"/>
    </source>
</evidence>
<feature type="region of interest" description="Disordered" evidence="1">
    <location>
        <begin position="14"/>
        <end position="49"/>
    </location>
</feature>
<keyword evidence="3" id="KW-1185">Reference proteome</keyword>
<proteinExistence type="predicted"/>